<proteinExistence type="predicted"/>
<evidence type="ECO:0000313" key="2">
    <source>
        <dbReference type="Proteomes" id="UP000242381"/>
    </source>
</evidence>
<reference evidence="1 2" key="1">
    <citation type="journal article" date="2016" name="Proc. Natl. Acad. Sci. U.S.A.">
        <title>Lipid metabolic changes in an early divergent fungus govern the establishment of a mutualistic symbiosis with endobacteria.</title>
        <authorList>
            <person name="Lastovetsky O.A."/>
            <person name="Gaspar M.L."/>
            <person name="Mondo S.J."/>
            <person name="LaButti K.M."/>
            <person name="Sandor L."/>
            <person name="Grigoriev I.V."/>
            <person name="Henry S.A."/>
            <person name="Pawlowska T.E."/>
        </authorList>
    </citation>
    <scope>NUCLEOTIDE SEQUENCE [LARGE SCALE GENOMIC DNA]</scope>
    <source>
        <strain evidence="1 2">ATCC 11559</strain>
    </source>
</reference>
<dbReference type="Proteomes" id="UP000242381">
    <property type="component" value="Unassembled WGS sequence"/>
</dbReference>
<dbReference type="EMBL" id="KV921430">
    <property type="protein sequence ID" value="ORE15307.1"/>
    <property type="molecule type" value="Genomic_DNA"/>
</dbReference>
<dbReference type="SUPFAM" id="SSF56349">
    <property type="entry name" value="DNA breaking-rejoining enzymes"/>
    <property type="match status" value="1"/>
</dbReference>
<dbReference type="GO" id="GO:0003677">
    <property type="term" value="F:DNA binding"/>
    <property type="evidence" value="ECO:0007669"/>
    <property type="project" value="InterPro"/>
</dbReference>
<evidence type="ECO:0000313" key="1">
    <source>
        <dbReference type="EMBL" id="ORE15307.1"/>
    </source>
</evidence>
<organism evidence="1 2">
    <name type="scientific">Rhizopus microsporus</name>
    <dbReference type="NCBI Taxonomy" id="58291"/>
    <lineage>
        <taxon>Eukaryota</taxon>
        <taxon>Fungi</taxon>
        <taxon>Fungi incertae sedis</taxon>
        <taxon>Mucoromycota</taxon>
        <taxon>Mucoromycotina</taxon>
        <taxon>Mucoromycetes</taxon>
        <taxon>Mucorales</taxon>
        <taxon>Mucorineae</taxon>
        <taxon>Rhizopodaceae</taxon>
        <taxon>Rhizopus</taxon>
    </lineage>
</organism>
<dbReference type="InterPro" id="IPR011010">
    <property type="entry name" value="DNA_brk_join_enz"/>
</dbReference>
<dbReference type="AlphaFoldDB" id="A0A1X0RTE8"/>
<dbReference type="OMA" id="HMADINF"/>
<protein>
    <submittedName>
        <fullName evidence="1">Uncharacterized protein</fullName>
    </submittedName>
</protein>
<dbReference type="VEuPathDB" id="FungiDB:BCV72DRAFT_206623"/>
<name>A0A1X0RTE8_RHIZD</name>
<accession>A0A1X0RTE8</accession>
<gene>
    <name evidence="1" type="ORF">BCV71DRAFT_274158</name>
</gene>
<sequence>MHFKAVFPKGRRKKHRIFKGFRVHPHQDRELCPVFCFLALKDHPQMNGGARHSALFIKANNVAQPVTSSTTSSCLHRYFTCISLSTTEPRTSIRSLASSAALDKGIGIQDIVTLGNWASSDTFLQRYQRNHMADINFITTVLAHSGEDNEIFYDADEDWTLD</sequence>